<dbReference type="AlphaFoldDB" id="A0A5C8I418"/>
<organism evidence="6 7">
    <name type="scientific">Microbacterium hatanonis</name>
    <dbReference type="NCBI Taxonomy" id="404366"/>
    <lineage>
        <taxon>Bacteria</taxon>
        <taxon>Bacillati</taxon>
        <taxon>Actinomycetota</taxon>
        <taxon>Actinomycetes</taxon>
        <taxon>Micrococcales</taxon>
        <taxon>Microbacteriaceae</taxon>
        <taxon>Microbacterium</taxon>
    </lineage>
</organism>
<evidence type="ECO:0000256" key="2">
    <source>
        <dbReference type="ARBA" id="ARBA00023125"/>
    </source>
</evidence>
<dbReference type="Proteomes" id="UP000321034">
    <property type="component" value="Unassembled WGS sequence"/>
</dbReference>
<gene>
    <name evidence="6" type="ORF">FVP77_04825</name>
</gene>
<dbReference type="Pfam" id="PF00440">
    <property type="entry name" value="TetR_N"/>
    <property type="match status" value="1"/>
</dbReference>
<dbReference type="PANTHER" id="PTHR30055:SF238">
    <property type="entry name" value="MYCOFACTOCIN BIOSYNTHESIS TRANSCRIPTIONAL REGULATOR MFTR-RELATED"/>
    <property type="match status" value="1"/>
</dbReference>
<dbReference type="InterPro" id="IPR009057">
    <property type="entry name" value="Homeodomain-like_sf"/>
</dbReference>
<evidence type="ECO:0000256" key="3">
    <source>
        <dbReference type="ARBA" id="ARBA00023163"/>
    </source>
</evidence>
<evidence type="ECO:0000313" key="6">
    <source>
        <dbReference type="EMBL" id="TXK12784.1"/>
    </source>
</evidence>
<keyword evidence="1" id="KW-0805">Transcription regulation</keyword>
<dbReference type="GO" id="GO:0000976">
    <property type="term" value="F:transcription cis-regulatory region binding"/>
    <property type="evidence" value="ECO:0007669"/>
    <property type="project" value="TreeGrafter"/>
</dbReference>
<evidence type="ECO:0000256" key="1">
    <source>
        <dbReference type="ARBA" id="ARBA00023015"/>
    </source>
</evidence>
<dbReference type="InterPro" id="IPR023772">
    <property type="entry name" value="DNA-bd_HTH_TetR-type_CS"/>
</dbReference>
<dbReference type="InterPro" id="IPR050109">
    <property type="entry name" value="HTH-type_TetR-like_transc_reg"/>
</dbReference>
<feature type="domain" description="HTH tetR-type" evidence="5">
    <location>
        <begin position="6"/>
        <end position="66"/>
    </location>
</feature>
<accession>A0A5C8I418</accession>
<keyword evidence="2 4" id="KW-0238">DNA-binding</keyword>
<name>A0A5C8I418_9MICO</name>
<dbReference type="PANTHER" id="PTHR30055">
    <property type="entry name" value="HTH-TYPE TRANSCRIPTIONAL REGULATOR RUTR"/>
    <property type="match status" value="1"/>
</dbReference>
<proteinExistence type="predicted"/>
<dbReference type="SUPFAM" id="SSF46689">
    <property type="entry name" value="Homeodomain-like"/>
    <property type="match status" value="1"/>
</dbReference>
<dbReference type="PROSITE" id="PS50977">
    <property type="entry name" value="HTH_TETR_2"/>
    <property type="match status" value="1"/>
</dbReference>
<dbReference type="Gene3D" id="1.10.357.10">
    <property type="entry name" value="Tetracycline Repressor, domain 2"/>
    <property type="match status" value="1"/>
</dbReference>
<evidence type="ECO:0000259" key="5">
    <source>
        <dbReference type="PROSITE" id="PS50977"/>
    </source>
</evidence>
<dbReference type="RefSeq" id="WP_147893490.1">
    <property type="nucleotide sequence ID" value="NZ_BAAANR010000001.1"/>
</dbReference>
<dbReference type="EMBL" id="VRSV01000001">
    <property type="protein sequence ID" value="TXK12784.1"/>
    <property type="molecule type" value="Genomic_DNA"/>
</dbReference>
<reference evidence="6 7" key="1">
    <citation type="submission" date="2019-08" db="EMBL/GenBank/DDBJ databases">
        <authorList>
            <person name="Dong K."/>
        </authorList>
    </citation>
    <scope>NUCLEOTIDE SEQUENCE [LARGE SCALE GENOMIC DNA]</scope>
    <source>
        <strain evidence="6 7">JCM14558</strain>
    </source>
</reference>
<feature type="DNA-binding region" description="H-T-H motif" evidence="4">
    <location>
        <begin position="29"/>
        <end position="48"/>
    </location>
</feature>
<dbReference type="PROSITE" id="PS01081">
    <property type="entry name" value="HTH_TETR_1"/>
    <property type="match status" value="1"/>
</dbReference>
<dbReference type="OrthoDB" id="4746440at2"/>
<protein>
    <submittedName>
        <fullName evidence="6">TetR family transcriptional regulator</fullName>
    </submittedName>
</protein>
<sequence>MSRWAPDAALRLESAAVELFEEQGYGPTTVPQIAARAGLTTRTFFRHFADKRDVLFLRDREFPDVVGAALAGLPDALGPGELVERGLAVAVAPLDHWRDSIGRRRALIQTDDRLKERELLKSARLSEAVASALGTRGLTPLDARLLAATAVAVFDAALDEWLDSADGTALADHLTAVWERMRAVRG</sequence>
<keyword evidence="3" id="KW-0804">Transcription</keyword>
<dbReference type="PRINTS" id="PR00455">
    <property type="entry name" value="HTHTETR"/>
</dbReference>
<comment type="caution">
    <text evidence="6">The sequence shown here is derived from an EMBL/GenBank/DDBJ whole genome shotgun (WGS) entry which is preliminary data.</text>
</comment>
<dbReference type="GO" id="GO:0003700">
    <property type="term" value="F:DNA-binding transcription factor activity"/>
    <property type="evidence" value="ECO:0007669"/>
    <property type="project" value="TreeGrafter"/>
</dbReference>
<evidence type="ECO:0000256" key="4">
    <source>
        <dbReference type="PROSITE-ProRule" id="PRU00335"/>
    </source>
</evidence>
<evidence type="ECO:0000313" key="7">
    <source>
        <dbReference type="Proteomes" id="UP000321034"/>
    </source>
</evidence>
<keyword evidence="7" id="KW-1185">Reference proteome</keyword>
<dbReference type="InterPro" id="IPR001647">
    <property type="entry name" value="HTH_TetR"/>
</dbReference>